<dbReference type="KEGG" id="amah:DLM_2083"/>
<organism evidence="3 4">
    <name type="scientific">Aquitalea magnusonii</name>
    <dbReference type="NCBI Taxonomy" id="332411"/>
    <lineage>
        <taxon>Bacteria</taxon>
        <taxon>Pseudomonadati</taxon>
        <taxon>Pseudomonadota</taxon>
        <taxon>Betaproteobacteria</taxon>
        <taxon>Neisseriales</taxon>
        <taxon>Chromobacteriaceae</taxon>
        <taxon>Aquitalea</taxon>
    </lineage>
</organism>
<feature type="domain" description="Tape measure protein N-terminal" evidence="2">
    <location>
        <begin position="401"/>
        <end position="585"/>
    </location>
</feature>
<protein>
    <submittedName>
        <fullName evidence="3">Phage tail length tape-measure protein</fullName>
    </submittedName>
</protein>
<dbReference type="Pfam" id="PF20155">
    <property type="entry name" value="TMP_3"/>
    <property type="match status" value="1"/>
</dbReference>
<dbReference type="OrthoDB" id="6745079at2"/>
<feature type="coiled-coil region" evidence="1">
    <location>
        <begin position="902"/>
        <end position="936"/>
    </location>
</feature>
<evidence type="ECO:0000313" key="4">
    <source>
        <dbReference type="Proteomes" id="UP000198290"/>
    </source>
</evidence>
<proteinExistence type="predicted"/>
<accession>A0A3G9GCX7</accession>
<evidence type="ECO:0000256" key="1">
    <source>
        <dbReference type="SAM" id="Coils"/>
    </source>
</evidence>
<feature type="coiled-coil region" evidence="1">
    <location>
        <begin position="768"/>
        <end position="834"/>
    </location>
</feature>
<keyword evidence="1" id="KW-0175">Coiled coil</keyword>
<sequence>MKTLEYLIKANSSDFVTAVTKAETIYGQALKGMSDKAKQISLFKQAKEDADSTGTALVKLKTTTEQVRKALGESGGTLQQSQQLAKAEAAISKTEAAMRGQVAAVVSMRQALAAAGVDTRNLAAEQDKMASAIAKASANVIQNRRTNAARDVLGIRSELDITREINLVQAAYDRLAATGTVSHNELDRAAAATKARIAALRQELRGGAEEVKLFAAPSASVNQVRRTGAARDVLGIRSELDITREISQVQAAYDRLAATGTVSHNELDRAAAATKARIAALRQELRGGAEEVKLFTAPSASVNQAQRTGAARDVLGIRSQTDIQREIQQVSAAFTRLTQNPAISMAELSRAATATKARIAELRAELQGTMPASSFLMTGAGKLVAMASAVVSLNAALALTRSILSTAGQFETLRTQLNAVEKSATKGGDAFAYIKQQAVNTPFQVTNLTQTYIRLRNYGLDPTAGSMQAIIDQAAKLGASQEMLERITLALGQAWTKQKLQGEEIMQLNEAGVPVWDLLSKAMNKSAAELMKMSENGQLGRDAITALMQAMENDAAGAAASQMQTWNGVVSNATDLWQEFLDSIGQAGLLQFAKDSITQLTTALQKMKETGELSKIAHDIADALQALGKIAIGTAKFITAHHDAIIAVAAVYGALAAKKLFAGLATDLVTFATAATKAATALRTLKEAQSIGSMLDVVTGKGAIQSGVAWSKAASVAQKAWSGVTAEVALTSTTSLAGIAALIARFTVFGTVAYAAYAALEPIISNTIDLHKMEADALEQKRQKLEEINRLQQQAARSGGTGSVTRVYTAEELASATTAQLKTYRENLDRARQIQIDQANLRARNVTRAGGVSDQDPEYQKYLAEAVTYKKALKALDDYQAQRLKQETTYGNQVKAIKAGQLETLAVALAKEQKLYDKANEQLQAAVADRKKHQDAWANNKAVDPAAKAAEPQGVTDYYESLRKANELARKAATSQQTAGNTGLDSDFQKAARDASAAETAFSRVMEVINQLRTNGKITEGEFNFMNDQAGRAQDSADASMEKTAKSTMQKALEQIEAIKAAAAAVQKLDISVSINDQQALQDMDSMMNRIQQAATAKPIRIAVELVGPDGKYRTDARSALGLADRPLSEIQSNAEGGAISGPGTGTSDSILSWLSNGEFVVKAAATSYYGPGLLHAINQMRLPRFAVGGAVGQLPAVSRAMAGIPTMQAAAAASPASQKTPLNIYLPGQAAPVPLYGDDDAVQQLVKAATLMNLKQG</sequence>
<dbReference type="InterPro" id="IPR013491">
    <property type="entry name" value="Tape_meas_N"/>
</dbReference>
<dbReference type="Proteomes" id="UP000198290">
    <property type="component" value="Chromosome"/>
</dbReference>
<evidence type="ECO:0000259" key="2">
    <source>
        <dbReference type="Pfam" id="PF20155"/>
    </source>
</evidence>
<dbReference type="AlphaFoldDB" id="A0A3G9GCX7"/>
<dbReference type="RefSeq" id="WP_119313229.1">
    <property type="nucleotide sequence ID" value="NZ_AP018823.1"/>
</dbReference>
<reference evidence="3 4" key="2">
    <citation type="journal article" date="2017" name="Genome Announc.">
        <title>Draft genome sequence of Aquitalea magnusonii strain H3, a plant growth-promoting bacterium of duckweed Lemna minor.</title>
        <authorList>
            <person name="Ishizawa H."/>
            <person name="Kuroda M."/>
            <person name="Ike M."/>
        </authorList>
    </citation>
    <scope>NUCLEOTIDE SEQUENCE [LARGE SCALE GENOMIC DNA]</scope>
    <source>
        <strain evidence="3 4">H3</strain>
    </source>
</reference>
<reference evidence="4" key="1">
    <citation type="journal article" date="2017" name="Biotechnol. Biofuels">
        <title>Evaluation of environmental bacterial communities as a factor affecting the growth of duckweed Lemna minor.</title>
        <authorList>
            <person name="Ishizawa H."/>
            <person name="Kuroda M."/>
            <person name="Morikawa M."/>
            <person name="Ike M."/>
        </authorList>
    </citation>
    <scope>NUCLEOTIDE SEQUENCE [LARGE SCALE GENOMIC DNA]</scope>
    <source>
        <strain evidence="4">H3</strain>
    </source>
</reference>
<dbReference type="EMBL" id="AP018823">
    <property type="protein sequence ID" value="BBF85698.1"/>
    <property type="molecule type" value="Genomic_DNA"/>
</dbReference>
<evidence type="ECO:0000313" key="3">
    <source>
        <dbReference type="EMBL" id="BBF85698.1"/>
    </source>
</evidence>
<keyword evidence="4" id="KW-1185">Reference proteome</keyword>
<dbReference type="PANTHER" id="PTHR38812:SF2">
    <property type="entry name" value="MU-LIKE PROPHAGE FLUMU PROTEIN GP42"/>
    <property type="match status" value="1"/>
</dbReference>
<dbReference type="InterPro" id="IPR053058">
    <property type="entry name" value="Mulikevirus_tape_measure"/>
</dbReference>
<dbReference type="PANTHER" id="PTHR38812">
    <property type="entry name" value="MU-LIKE PROPHAGE FLUMU PROTEIN GP42"/>
    <property type="match status" value="1"/>
</dbReference>
<name>A0A3G9GCX7_9NEIS</name>
<reference evidence="4" key="3">
    <citation type="journal article" date="2017" name="Plant Physiol. Biochem.">
        <title>Differential oxidative and antioxidative response of duckweed Lemna minor toward plant growth promoting/inhibiting bacteria.</title>
        <authorList>
            <person name="Ishizawa H."/>
            <person name="Kuroda M."/>
            <person name="Morikawa M."/>
            <person name="Ike M."/>
        </authorList>
    </citation>
    <scope>NUCLEOTIDE SEQUENCE [LARGE SCALE GENOMIC DNA]</scope>
    <source>
        <strain evidence="4">H3</strain>
    </source>
</reference>
<gene>
    <name evidence="3" type="ORF">DLM_2083</name>
</gene>
<dbReference type="NCBIfam" id="TIGR02675">
    <property type="entry name" value="tape_meas_nterm"/>
    <property type="match status" value="1"/>
</dbReference>